<accession>A0ABQ6MJT4</accession>
<protein>
    <recommendedName>
        <fullName evidence="3">SHOCT domain-containing protein</fullName>
    </recommendedName>
</protein>
<evidence type="ECO:0008006" key="3">
    <source>
        <dbReference type="Google" id="ProtNLM"/>
    </source>
</evidence>
<dbReference type="Proteomes" id="UP001165060">
    <property type="component" value="Unassembled WGS sequence"/>
</dbReference>
<sequence length="248" mass="27219">MASPSVKPKVHEARFWEGRGETVIKTYQIDVEKKIKFETELRKRNNWMGMLAIITIPCILYENCCLIDDNIRDLVEAQHLAITQDGVRWVVDRHATQCRCGFQEQGLISKTVVFSKITDAALAEPAGKSGPLCCMVPNVLTSVNLDTASSGQTVVDPNSGRATTLHELAVSGLVNPHEFKDDVWKMVRGEGVNGVGVRTAAVAAAAPMERAPAESADERMAALTSMRDKGYITADEFEEKRKAVIADM</sequence>
<evidence type="ECO:0000313" key="1">
    <source>
        <dbReference type="EMBL" id="GMI27903.1"/>
    </source>
</evidence>
<proteinExistence type="predicted"/>
<evidence type="ECO:0000313" key="2">
    <source>
        <dbReference type="Proteomes" id="UP001165060"/>
    </source>
</evidence>
<dbReference type="EMBL" id="BRYB01001533">
    <property type="protein sequence ID" value="GMI27903.1"/>
    <property type="molecule type" value="Genomic_DNA"/>
</dbReference>
<comment type="caution">
    <text evidence="1">The sequence shown here is derived from an EMBL/GenBank/DDBJ whole genome shotgun (WGS) entry which is preliminary data.</text>
</comment>
<gene>
    <name evidence="1" type="ORF">TeGR_g2763</name>
</gene>
<reference evidence="1 2" key="1">
    <citation type="journal article" date="2023" name="Commun. Biol.">
        <title>Genome analysis of Parmales, the sister group of diatoms, reveals the evolutionary specialization of diatoms from phago-mixotrophs to photoautotrophs.</title>
        <authorList>
            <person name="Ban H."/>
            <person name="Sato S."/>
            <person name="Yoshikawa S."/>
            <person name="Yamada K."/>
            <person name="Nakamura Y."/>
            <person name="Ichinomiya M."/>
            <person name="Sato N."/>
            <person name="Blanc-Mathieu R."/>
            <person name="Endo H."/>
            <person name="Kuwata A."/>
            <person name="Ogata H."/>
        </authorList>
    </citation>
    <scope>NUCLEOTIDE SEQUENCE [LARGE SCALE GENOMIC DNA]</scope>
</reference>
<keyword evidence="2" id="KW-1185">Reference proteome</keyword>
<name>A0ABQ6MJT4_9STRA</name>
<organism evidence="1 2">
    <name type="scientific">Tetraparma gracilis</name>
    <dbReference type="NCBI Taxonomy" id="2962635"/>
    <lineage>
        <taxon>Eukaryota</taxon>
        <taxon>Sar</taxon>
        <taxon>Stramenopiles</taxon>
        <taxon>Ochrophyta</taxon>
        <taxon>Bolidophyceae</taxon>
        <taxon>Parmales</taxon>
        <taxon>Triparmaceae</taxon>
        <taxon>Tetraparma</taxon>
    </lineage>
</organism>